<sequence length="524" mass="59866">MRKLFSVVLLSVFLMLPALAQLAVFPTPARVVGQKGSFTVGMNPKISGNGGYADVLAKKLQSELKATGKQSSATGGEIRLVLDEKLRMADEAYSLNILPETVLLEASSESGLFHAKEALLQLVRFGDGSLKACRIEDQLRYEWRGFMLDESRHFFGKEKVKQYLEIMASLRMNVFHWHLTDEPGWRIEIKKYPKLTSVGAIGNWHDPEAPAQFYTQEDIKEIVAYAADRHIMVVPEFDMPGHATAVCRSYPELSGGGEGKWDGFTFHPCKETTYQFISDVLDEIVALFPSPYIHIGGDEVHYGNQSWFTDPEIQQFIKDKKLQNETGLEHYFVRRAADIVASKGKTMIGWDEIIDAGVSPDKAVIMWWRHDRKHQLVKALENGFRVIMTPRRPLYADFVQYSTHKVGRLWNGYDPIEDIYRFPDPIIHLTKDYEDQVMGMQFSLWTERVADEKRLDYMTFPRLAAVAESAWTPAKAKESSLFMKKLPYFLQYLDTFGIYYFNPFNPDSTPEPDAPEKEDVLQNG</sequence>
<dbReference type="PANTHER" id="PTHR22600:SF57">
    <property type="entry name" value="BETA-N-ACETYLHEXOSAMINIDASE"/>
    <property type="match status" value="1"/>
</dbReference>
<feature type="domain" description="Beta-hexosaminidase bacterial type N-terminal" evidence="9">
    <location>
        <begin position="22"/>
        <end position="138"/>
    </location>
</feature>
<dbReference type="InterPro" id="IPR017853">
    <property type="entry name" value="GH"/>
</dbReference>
<keyword evidence="7" id="KW-0732">Signal</keyword>
<dbReference type="SUPFAM" id="SSF55545">
    <property type="entry name" value="beta-N-acetylhexosaminidase-like domain"/>
    <property type="match status" value="1"/>
</dbReference>
<dbReference type="Gene3D" id="3.20.20.80">
    <property type="entry name" value="Glycosidases"/>
    <property type="match status" value="1"/>
</dbReference>
<name>A0A0F5JJ91_9BACT</name>
<dbReference type="GO" id="GO:0005975">
    <property type="term" value="P:carbohydrate metabolic process"/>
    <property type="evidence" value="ECO:0007669"/>
    <property type="project" value="InterPro"/>
</dbReference>
<evidence type="ECO:0000256" key="6">
    <source>
        <dbReference type="PIRSR" id="PIRSR625705-1"/>
    </source>
</evidence>
<comment type="catalytic activity">
    <reaction evidence="1">
        <text>Hydrolysis of terminal non-reducing N-acetyl-D-hexosamine residues in N-acetyl-beta-D-hexosaminides.</text>
        <dbReference type="EC" id="3.2.1.52"/>
    </reaction>
</comment>
<keyword evidence="11" id="KW-1185">Reference proteome</keyword>
<reference evidence="10 11" key="1">
    <citation type="submission" date="2013-04" db="EMBL/GenBank/DDBJ databases">
        <title>The Genome Sequence of Parabacteroides gordonii DSM 23371.</title>
        <authorList>
            <consortium name="The Broad Institute Genomics Platform"/>
            <person name="Earl A."/>
            <person name="Ward D."/>
            <person name="Feldgarden M."/>
            <person name="Gevers D."/>
            <person name="Martens E."/>
            <person name="Sakamoto M."/>
            <person name="Benno Y."/>
            <person name="Suzuki N."/>
            <person name="Matsunaga N."/>
            <person name="Koshihara K."/>
            <person name="Seki M."/>
            <person name="Komiya H."/>
            <person name="Walker B."/>
            <person name="Young S."/>
            <person name="Zeng Q."/>
            <person name="Gargeya S."/>
            <person name="Fitzgerald M."/>
            <person name="Haas B."/>
            <person name="Abouelleil A."/>
            <person name="Allen A.W."/>
            <person name="Alvarado L."/>
            <person name="Arachchi H.M."/>
            <person name="Berlin A.M."/>
            <person name="Chapman S.B."/>
            <person name="Gainer-Dewar J."/>
            <person name="Goldberg J."/>
            <person name="Griggs A."/>
            <person name="Gujja S."/>
            <person name="Hansen M."/>
            <person name="Howarth C."/>
            <person name="Imamovic A."/>
            <person name="Ireland A."/>
            <person name="Larimer J."/>
            <person name="McCowan C."/>
            <person name="Murphy C."/>
            <person name="Pearson M."/>
            <person name="Poon T.W."/>
            <person name="Priest M."/>
            <person name="Roberts A."/>
            <person name="Saif S."/>
            <person name="Shea T."/>
            <person name="Sisk P."/>
            <person name="Sykes S."/>
            <person name="Wortman J."/>
            <person name="Nusbaum C."/>
            <person name="Birren B."/>
        </authorList>
    </citation>
    <scope>NUCLEOTIDE SEQUENCE [LARGE SCALE GENOMIC DNA]</scope>
    <source>
        <strain evidence="10 11">MS-1</strain>
    </source>
</reference>
<evidence type="ECO:0000259" key="8">
    <source>
        <dbReference type="Pfam" id="PF00728"/>
    </source>
</evidence>
<evidence type="ECO:0000313" key="11">
    <source>
        <dbReference type="Proteomes" id="UP000033035"/>
    </source>
</evidence>
<evidence type="ECO:0000256" key="3">
    <source>
        <dbReference type="ARBA" id="ARBA00012663"/>
    </source>
</evidence>
<feature type="signal peptide" evidence="7">
    <location>
        <begin position="1"/>
        <end position="20"/>
    </location>
</feature>
<accession>A0A0F5JJ91</accession>
<dbReference type="GO" id="GO:0030203">
    <property type="term" value="P:glycosaminoglycan metabolic process"/>
    <property type="evidence" value="ECO:0007669"/>
    <property type="project" value="TreeGrafter"/>
</dbReference>
<protein>
    <recommendedName>
        <fullName evidence="3">beta-N-acetylhexosaminidase</fullName>
        <ecNumber evidence="3">3.2.1.52</ecNumber>
    </recommendedName>
</protein>
<dbReference type="InterPro" id="IPR029018">
    <property type="entry name" value="Hex-like_dom2"/>
</dbReference>
<gene>
    <name evidence="10" type="ORF">HMPREF1536_01695</name>
</gene>
<dbReference type="HOGENOM" id="CLU_007082_5_1_10"/>
<evidence type="ECO:0000256" key="2">
    <source>
        <dbReference type="ARBA" id="ARBA00006285"/>
    </source>
</evidence>
<evidence type="ECO:0000256" key="7">
    <source>
        <dbReference type="SAM" id="SignalP"/>
    </source>
</evidence>
<feature type="chain" id="PRO_5002490099" description="beta-N-acetylhexosaminidase" evidence="7">
    <location>
        <begin position="21"/>
        <end position="524"/>
    </location>
</feature>
<dbReference type="PRINTS" id="PR00738">
    <property type="entry name" value="GLHYDRLASE20"/>
</dbReference>
<dbReference type="STRING" id="1203610.HMPREF1536_01695"/>
<proteinExistence type="inferred from homology"/>
<feature type="domain" description="Glycoside hydrolase family 20 catalytic" evidence="8">
    <location>
        <begin position="141"/>
        <end position="473"/>
    </location>
</feature>
<organism evidence="10 11">
    <name type="scientific">Parabacteroides gordonii MS-1 = DSM 23371</name>
    <dbReference type="NCBI Taxonomy" id="1203610"/>
    <lineage>
        <taxon>Bacteria</taxon>
        <taxon>Pseudomonadati</taxon>
        <taxon>Bacteroidota</taxon>
        <taxon>Bacteroidia</taxon>
        <taxon>Bacteroidales</taxon>
        <taxon>Tannerellaceae</taxon>
        <taxon>Parabacteroides</taxon>
    </lineage>
</organism>
<keyword evidence="4" id="KW-0378">Hydrolase</keyword>
<dbReference type="InterPro" id="IPR025705">
    <property type="entry name" value="Beta_hexosaminidase_sua/sub"/>
</dbReference>
<dbReference type="RefSeq" id="WP_044191465.1">
    <property type="nucleotide sequence ID" value="NZ_AUAE01000009.1"/>
</dbReference>
<evidence type="ECO:0000256" key="1">
    <source>
        <dbReference type="ARBA" id="ARBA00001231"/>
    </source>
</evidence>
<keyword evidence="5" id="KW-0326">Glycosidase</keyword>
<dbReference type="GO" id="GO:0004563">
    <property type="term" value="F:beta-N-acetylhexosaminidase activity"/>
    <property type="evidence" value="ECO:0007669"/>
    <property type="project" value="UniProtKB-EC"/>
</dbReference>
<dbReference type="AlphaFoldDB" id="A0A0F5JJ91"/>
<dbReference type="InterPro" id="IPR015883">
    <property type="entry name" value="Glyco_hydro_20_cat"/>
</dbReference>
<dbReference type="SUPFAM" id="SSF51445">
    <property type="entry name" value="(Trans)glycosidases"/>
    <property type="match status" value="1"/>
</dbReference>
<evidence type="ECO:0000259" key="9">
    <source>
        <dbReference type="Pfam" id="PF02838"/>
    </source>
</evidence>
<dbReference type="InterPro" id="IPR015882">
    <property type="entry name" value="HEX_bac_N"/>
</dbReference>
<feature type="active site" description="Proton donor" evidence="6">
    <location>
        <position position="299"/>
    </location>
</feature>
<dbReference type="Proteomes" id="UP000033035">
    <property type="component" value="Unassembled WGS sequence"/>
</dbReference>
<dbReference type="Pfam" id="PF00728">
    <property type="entry name" value="Glyco_hydro_20"/>
    <property type="match status" value="1"/>
</dbReference>
<dbReference type="PANTHER" id="PTHR22600">
    <property type="entry name" value="BETA-HEXOSAMINIDASE"/>
    <property type="match status" value="1"/>
</dbReference>
<dbReference type="CDD" id="cd06563">
    <property type="entry name" value="GH20_chitobiase-like"/>
    <property type="match status" value="1"/>
</dbReference>
<evidence type="ECO:0000256" key="5">
    <source>
        <dbReference type="ARBA" id="ARBA00023295"/>
    </source>
</evidence>
<dbReference type="Pfam" id="PF02838">
    <property type="entry name" value="Glyco_hydro_20b"/>
    <property type="match status" value="1"/>
</dbReference>
<dbReference type="EC" id="3.2.1.52" evidence="3"/>
<evidence type="ECO:0000256" key="4">
    <source>
        <dbReference type="ARBA" id="ARBA00022801"/>
    </source>
</evidence>
<comment type="caution">
    <text evidence="10">The sequence shown here is derived from an EMBL/GenBank/DDBJ whole genome shotgun (WGS) entry which is preliminary data.</text>
</comment>
<dbReference type="Gene3D" id="3.30.379.10">
    <property type="entry name" value="Chitobiase/beta-hexosaminidase domain 2-like"/>
    <property type="match status" value="1"/>
</dbReference>
<comment type="similarity">
    <text evidence="2">Belongs to the glycosyl hydrolase 20 family.</text>
</comment>
<evidence type="ECO:0000313" key="10">
    <source>
        <dbReference type="EMBL" id="KKB57886.1"/>
    </source>
</evidence>
<dbReference type="PATRIC" id="fig|1203610.3.peg.1739"/>
<dbReference type="GO" id="GO:0016020">
    <property type="term" value="C:membrane"/>
    <property type="evidence" value="ECO:0007669"/>
    <property type="project" value="TreeGrafter"/>
</dbReference>
<dbReference type="EMBL" id="AQHW01000011">
    <property type="protein sequence ID" value="KKB57886.1"/>
    <property type="molecule type" value="Genomic_DNA"/>
</dbReference>